<sequence>MFSGIGFGAQKIGLAALTFPKIVATFILVLTILIGASVPRVTFDDDIHRVFLSDSPLSDAQRAYEKDQSPPLGTVLILVKAEHAFTAPQMSDLRDLTLDLEFLEGVAAVASPFILRSPPEADAPSGKPLFTYEIPDDFGTDLTAFKEINTGLPTFLDNSLTDCNIGIPNSAATLYPQTSENSPTFGLRSKHNHRAKVLLFETLQPVQLRKKCNSKIFDTDFSYR</sequence>
<proteinExistence type="predicted"/>
<comment type="caution">
    <text evidence="2">The sequence shown here is derived from an EMBL/GenBank/DDBJ whole genome shotgun (WGS) entry which is preliminary data.</text>
</comment>
<dbReference type="EMBL" id="RAQK01000001">
    <property type="protein sequence ID" value="RKE96534.1"/>
    <property type="molecule type" value="Genomic_DNA"/>
</dbReference>
<keyword evidence="1" id="KW-0812">Transmembrane</keyword>
<gene>
    <name evidence="2" type="ORF">C8N30_1095</name>
</gene>
<evidence type="ECO:0000313" key="2">
    <source>
        <dbReference type="EMBL" id="RKE96534.1"/>
    </source>
</evidence>
<dbReference type="Proteomes" id="UP000284407">
    <property type="component" value="Unassembled WGS sequence"/>
</dbReference>
<keyword evidence="1" id="KW-0472">Membrane</keyword>
<evidence type="ECO:0000256" key="1">
    <source>
        <dbReference type="SAM" id="Phobius"/>
    </source>
</evidence>
<evidence type="ECO:0000313" key="3">
    <source>
        <dbReference type="Proteomes" id="UP000284407"/>
    </source>
</evidence>
<accession>A0A420DQE4</accession>
<dbReference type="AlphaFoldDB" id="A0A420DQE4"/>
<protein>
    <submittedName>
        <fullName evidence="2">Uncharacterized protein</fullName>
    </submittedName>
</protein>
<dbReference type="STRING" id="1443111.Z949_3095"/>
<keyword evidence="1" id="KW-1133">Transmembrane helix</keyword>
<feature type="transmembrane region" description="Helical" evidence="1">
    <location>
        <begin position="12"/>
        <end position="36"/>
    </location>
</feature>
<reference evidence="2 3" key="1">
    <citation type="submission" date="2018-09" db="EMBL/GenBank/DDBJ databases">
        <title>Genomic Encyclopedia of Archaeal and Bacterial Type Strains, Phase II (KMG-II): from individual species to whole genera.</title>
        <authorList>
            <person name="Goeker M."/>
        </authorList>
    </citation>
    <scope>NUCLEOTIDE SEQUENCE [LARGE SCALE GENOMIC DNA]</scope>
    <source>
        <strain evidence="2 3">DSM 11458</strain>
    </source>
</reference>
<keyword evidence="3" id="KW-1185">Reference proteome</keyword>
<organism evidence="2 3">
    <name type="scientific">Sulfitobacter guttiformis</name>
    <dbReference type="NCBI Taxonomy" id="74349"/>
    <lineage>
        <taxon>Bacteria</taxon>
        <taxon>Pseudomonadati</taxon>
        <taxon>Pseudomonadota</taxon>
        <taxon>Alphaproteobacteria</taxon>
        <taxon>Rhodobacterales</taxon>
        <taxon>Roseobacteraceae</taxon>
        <taxon>Sulfitobacter</taxon>
    </lineage>
</organism>
<name>A0A420DQE4_9RHOB</name>